<sequence>MPPVRVLVVDDSRAMRALIRSCLERDPGVRVVGEAGDPYEAREAVRAMAPDVILLDVNMPKMDGLAFLERVMRLRPTPVIMVSSEVAEGSALSLAARQIGAVDCVRKPMIADAHDRPFPDLAARVRAAALVPAGSLVARPPVSAPRPAQRTSGPVLAIGASTGGVDALLRILSAFPENCPPTVVTQHMPEGFIGGFARRLNGHCAAEIREATAGAPLLPGRVYLAPGHAHLEVTGRVHLVCRLNEGPAVSGHRPSCDVMFASLARLGPAAVGVILTGMGRDGAAGLLKLRAAGGHTLGQDAATSLVYGMPGAAFDVGAVARQLPLAEIGGAALALCAAAGTKD</sequence>
<evidence type="ECO:0000256" key="4">
    <source>
        <dbReference type="ARBA" id="ARBA00048267"/>
    </source>
</evidence>
<dbReference type="PIRSF" id="PIRSF000876">
    <property type="entry name" value="RR_chemtxs_CheB"/>
    <property type="match status" value="1"/>
</dbReference>
<feature type="domain" description="Response regulatory" evidence="8">
    <location>
        <begin position="5"/>
        <end position="122"/>
    </location>
</feature>
<dbReference type="InterPro" id="IPR000673">
    <property type="entry name" value="Sig_transdc_resp-reg_Me-estase"/>
</dbReference>
<dbReference type="Proteomes" id="UP000549457">
    <property type="component" value="Unassembled WGS sequence"/>
</dbReference>
<comment type="catalytic activity">
    <reaction evidence="5">
        <text>L-glutaminyl-[protein] + H2O = L-glutamyl-[protein] + NH4(+)</text>
        <dbReference type="Rhea" id="RHEA:16441"/>
        <dbReference type="Rhea" id="RHEA-COMP:10207"/>
        <dbReference type="Rhea" id="RHEA-COMP:10208"/>
        <dbReference type="ChEBI" id="CHEBI:15377"/>
        <dbReference type="ChEBI" id="CHEBI:28938"/>
        <dbReference type="ChEBI" id="CHEBI:29973"/>
        <dbReference type="ChEBI" id="CHEBI:30011"/>
        <dbReference type="EC" id="3.5.1.44"/>
    </reaction>
</comment>
<feature type="active site" evidence="5 6">
    <location>
        <position position="281"/>
    </location>
</feature>
<dbReference type="InterPro" id="IPR001789">
    <property type="entry name" value="Sig_transdc_resp-reg_receiver"/>
</dbReference>
<comment type="PTM">
    <text evidence="5">Phosphorylated by CheA. Phosphorylation of the N-terminal regulatory domain activates the methylesterase activity.</text>
</comment>
<dbReference type="CDD" id="cd16432">
    <property type="entry name" value="CheB_Rec"/>
    <property type="match status" value="1"/>
</dbReference>
<evidence type="ECO:0000256" key="2">
    <source>
        <dbReference type="ARBA" id="ARBA00022500"/>
    </source>
</evidence>
<evidence type="ECO:0000256" key="5">
    <source>
        <dbReference type="HAMAP-Rule" id="MF_00099"/>
    </source>
</evidence>
<feature type="domain" description="CheB-type methylesterase" evidence="9">
    <location>
        <begin position="149"/>
        <end position="339"/>
    </location>
</feature>
<keyword evidence="1 5" id="KW-0963">Cytoplasm</keyword>
<reference evidence="10 11" key="1">
    <citation type="submission" date="2020-08" db="EMBL/GenBank/DDBJ databases">
        <title>Genomic Encyclopedia of Type Strains, Phase IV (KMG-IV): sequencing the most valuable type-strain genomes for metagenomic binning, comparative biology and taxonomic classification.</title>
        <authorList>
            <person name="Goeker M."/>
        </authorList>
    </citation>
    <scope>NUCLEOTIDE SEQUENCE [LARGE SCALE GENOMIC DNA]</scope>
    <source>
        <strain evidence="10 11">DSM 101730</strain>
    </source>
</reference>
<dbReference type="PANTHER" id="PTHR42872:SF6">
    <property type="entry name" value="PROTEIN-GLUTAMATE METHYLESTERASE_PROTEIN-GLUTAMINE GLUTAMINASE"/>
    <property type="match status" value="1"/>
</dbReference>
<feature type="active site" evidence="5 6">
    <location>
        <position position="161"/>
    </location>
</feature>
<comment type="similarity">
    <text evidence="5">Belongs to the CheB family.</text>
</comment>
<dbReference type="EC" id="3.1.1.61" evidence="5"/>
<keyword evidence="3 5" id="KW-0378">Hydrolase</keyword>
<dbReference type="GO" id="GO:0006935">
    <property type="term" value="P:chemotaxis"/>
    <property type="evidence" value="ECO:0007669"/>
    <property type="project" value="UniProtKB-UniRule"/>
</dbReference>
<dbReference type="Gene3D" id="3.40.50.2300">
    <property type="match status" value="1"/>
</dbReference>
<comment type="function">
    <text evidence="5">Involved in chemotaxis. Part of a chemotaxis signal transduction system that modulates chemotaxis in response to various stimuli. Catalyzes the demethylation of specific methylglutamate residues introduced into the chemoreceptors (methyl-accepting chemotaxis proteins or MCP) by CheR. Also mediates the irreversible deamidation of specific glutamine residues to glutamic acid.</text>
</comment>
<dbReference type="SUPFAM" id="SSF52172">
    <property type="entry name" value="CheY-like"/>
    <property type="match status" value="1"/>
</dbReference>
<dbReference type="GO" id="GO:0005737">
    <property type="term" value="C:cytoplasm"/>
    <property type="evidence" value="ECO:0007669"/>
    <property type="project" value="UniProtKB-SubCell"/>
</dbReference>
<proteinExistence type="inferred from homology"/>
<evidence type="ECO:0000256" key="6">
    <source>
        <dbReference type="PROSITE-ProRule" id="PRU00050"/>
    </source>
</evidence>
<dbReference type="CDD" id="cd17541">
    <property type="entry name" value="REC_CheB-like"/>
    <property type="match status" value="1"/>
</dbReference>
<dbReference type="Pfam" id="PF00072">
    <property type="entry name" value="Response_reg"/>
    <property type="match status" value="1"/>
</dbReference>
<accession>A0A840SHR3</accession>
<evidence type="ECO:0000256" key="1">
    <source>
        <dbReference type="ARBA" id="ARBA00022490"/>
    </source>
</evidence>
<dbReference type="PROSITE" id="PS50122">
    <property type="entry name" value="CHEB"/>
    <property type="match status" value="1"/>
</dbReference>
<dbReference type="InterPro" id="IPR011006">
    <property type="entry name" value="CheY-like_superfamily"/>
</dbReference>
<dbReference type="InterPro" id="IPR035909">
    <property type="entry name" value="CheB_C"/>
</dbReference>
<feature type="active site" evidence="5 6">
    <location>
        <position position="187"/>
    </location>
</feature>
<dbReference type="GO" id="GO:0000156">
    <property type="term" value="F:phosphorelay response regulator activity"/>
    <property type="evidence" value="ECO:0007669"/>
    <property type="project" value="InterPro"/>
</dbReference>
<dbReference type="GO" id="GO:0008984">
    <property type="term" value="F:protein-glutamate methylesterase activity"/>
    <property type="evidence" value="ECO:0007669"/>
    <property type="project" value="UniProtKB-UniRule"/>
</dbReference>
<dbReference type="PANTHER" id="PTHR42872">
    <property type="entry name" value="PROTEIN-GLUTAMATE METHYLESTERASE/PROTEIN-GLUTAMINE GLUTAMINASE"/>
    <property type="match status" value="1"/>
</dbReference>
<dbReference type="SMART" id="SM00448">
    <property type="entry name" value="REC"/>
    <property type="match status" value="1"/>
</dbReference>
<gene>
    <name evidence="5" type="primary">cheB</name>
    <name evidence="10" type="ORF">HNP73_000146</name>
</gene>
<name>A0A840SHR3_9RHOB</name>
<dbReference type="GO" id="GO:0050568">
    <property type="term" value="F:protein-glutamine glutaminase activity"/>
    <property type="evidence" value="ECO:0007669"/>
    <property type="project" value="UniProtKB-UniRule"/>
</dbReference>
<dbReference type="PROSITE" id="PS50110">
    <property type="entry name" value="RESPONSE_REGULATORY"/>
    <property type="match status" value="1"/>
</dbReference>
<keyword evidence="2 5" id="KW-0145">Chemotaxis</keyword>
<evidence type="ECO:0000256" key="7">
    <source>
        <dbReference type="PROSITE-ProRule" id="PRU00169"/>
    </source>
</evidence>
<feature type="modified residue" description="4-aspartylphosphate" evidence="5 7">
    <location>
        <position position="56"/>
    </location>
</feature>
<protein>
    <recommendedName>
        <fullName evidence="5">Protein-glutamate methylesterase/protein-glutamine glutaminase</fullName>
        <ecNumber evidence="5">3.1.1.61</ecNumber>
        <ecNumber evidence="5">3.5.1.44</ecNumber>
    </recommendedName>
</protein>
<dbReference type="HAMAP" id="MF_00099">
    <property type="entry name" value="CheB_chemtxs"/>
    <property type="match status" value="1"/>
</dbReference>
<evidence type="ECO:0000259" key="8">
    <source>
        <dbReference type="PROSITE" id="PS50110"/>
    </source>
</evidence>
<keyword evidence="11" id="KW-1185">Reference proteome</keyword>
<dbReference type="EMBL" id="JACHFM010000001">
    <property type="protein sequence ID" value="MBB5220225.1"/>
    <property type="molecule type" value="Genomic_DNA"/>
</dbReference>
<evidence type="ECO:0000313" key="11">
    <source>
        <dbReference type="Proteomes" id="UP000549457"/>
    </source>
</evidence>
<dbReference type="InterPro" id="IPR008248">
    <property type="entry name" value="CheB-like"/>
</dbReference>
<evidence type="ECO:0000256" key="3">
    <source>
        <dbReference type="ARBA" id="ARBA00022801"/>
    </source>
</evidence>
<dbReference type="Gene3D" id="3.40.50.180">
    <property type="entry name" value="Methylesterase CheB, C-terminal domain"/>
    <property type="match status" value="1"/>
</dbReference>
<comment type="domain">
    <text evidence="5">Contains a C-terminal catalytic domain, and an N-terminal region which modulates catalytic activity.</text>
</comment>
<dbReference type="NCBIfam" id="NF001965">
    <property type="entry name" value="PRK00742.1"/>
    <property type="match status" value="1"/>
</dbReference>
<comment type="subcellular location">
    <subcellularLocation>
        <location evidence="5">Cytoplasm</location>
    </subcellularLocation>
</comment>
<dbReference type="SUPFAM" id="SSF52738">
    <property type="entry name" value="Methylesterase CheB, C-terminal domain"/>
    <property type="match status" value="1"/>
</dbReference>
<keyword evidence="5 7" id="KW-0597">Phosphoprotein</keyword>
<comment type="catalytic activity">
    <reaction evidence="4 5">
        <text>[protein]-L-glutamate 5-O-methyl ester + H2O = L-glutamyl-[protein] + methanol + H(+)</text>
        <dbReference type="Rhea" id="RHEA:23236"/>
        <dbReference type="Rhea" id="RHEA-COMP:10208"/>
        <dbReference type="Rhea" id="RHEA-COMP:10311"/>
        <dbReference type="ChEBI" id="CHEBI:15377"/>
        <dbReference type="ChEBI" id="CHEBI:15378"/>
        <dbReference type="ChEBI" id="CHEBI:17790"/>
        <dbReference type="ChEBI" id="CHEBI:29973"/>
        <dbReference type="ChEBI" id="CHEBI:82795"/>
        <dbReference type="EC" id="3.1.1.61"/>
    </reaction>
</comment>
<comment type="caution">
    <text evidence="10">The sequence shown here is derived from an EMBL/GenBank/DDBJ whole genome shotgun (WGS) entry which is preliminary data.</text>
</comment>
<dbReference type="Pfam" id="PF01339">
    <property type="entry name" value="CheB_methylest"/>
    <property type="match status" value="1"/>
</dbReference>
<dbReference type="EC" id="3.5.1.44" evidence="5"/>
<organism evidence="10 11">
    <name type="scientific">Amaricoccus macauensis</name>
    <dbReference type="NCBI Taxonomy" id="57001"/>
    <lineage>
        <taxon>Bacteria</taxon>
        <taxon>Pseudomonadati</taxon>
        <taxon>Pseudomonadota</taxon>
        <taxon>Alphaproteobacteria</taxon>
        <taxon>Rhodobacterales</taxon>
        <taxon>Paracoccaceae</taxon>
        <taxon>Amaricoccus</taxon>
    </lineage>
</organism>
<dbReference type="RefSeq" id="WP_184146111.1">
    <property type="nucleotide sequence ID" value="NZ_JACHFM010000001.1"/>
</dbReference>
<dbReference type="AlphaFoldDB" id="A0A840SHR3"/>
<evidence type="ECO:0000313" key="10">
    <source>
        <dbReference type="EMBL" id="MBB5220225.1"/>
    </source>
</evidence>
<evidence type="ECO:0000259" key="9">
    <source>
        <dbReference type="PROSITE" id="PS50122"/>
    </source>
</evidence>